<proteinExistence type="inferred from homology"/>
<dbReference type="HOGENOM" id="CLU_006586_10_4_1"/>
<dbReference type="eggNOG" id="KOG4389">
    <property type="taxonomic scope" value="Eukaryota"/>
</dbReference>
<dbReference type="GeneID" id="19273861"/>
<dbReference type="InterPro" id="IPR029058">
    <property type="entry name" value="AB_hydrolase_fold"/>
</dbReference>
<protein>
    <recommendedName>
        <fullName evidence="3">Carboxylesterase type B domain-containing protein</fullName>
    </recommendedName>
</protein>
<evidence type="ECO:0000313" key="4">
    <source>
        <dbReference type="EMBL" id="ETS78995.1"/>
    </source>
</evidence>
<dbReference type="EMBL" id="KI912114">
    <property type="protein sequence ID" value="ETS78995.1"/>
    <property type="molecule type" value="Genomic_DNA"/>
</dbReference>
<sequence>MPHISLRWLLGSGALLLALFAIVFDSFQAFILYEYDFNLPNAIFAAPVVVDPRHDIEYKGSLAPGVEHFQNIFYAQDTSGQNRFARPVPLRYARGSVVDATKEGAWCPQGTGDVLPFTSRVSNISENCLSLRIARPRGTKPEAKLPVMVWLHSGGHALGSAYEVLYTPDGIVRQAATDGRPLIFVAINYRLGIFGFATSEALREAKQTNVGLRDQRAALEWVRDNIEIFGGDPEQVTAIGHSVGASDIGLHLTSYGGTKGVPFQSAVMMSGSPGVNFNTMSDLVANNTADVARKVDCIEGSGSQSPETLACLRNVPFEILTNVSVTAARTARPMFGEGFFHPTYDDDFILDRASQLIRARKVVKGVPIIASWTTNDGAWYPRPTTSTDEEVLSSFSLWLIGLSESTKQKLLGLYPLKDFKAMVRPDHDRGVSPQYYRAAQLSRDLWFTCPVLDFAWQYLKHGGVEPSQVRLYENNMTQFTPIYEYAMKVPMWRVSHLSDIPYVLNIQKLPNADNSRPQLERALEVSRRIVRFVTTGSADEDWPAAFDGVTKTELESESPSKISLELFMPHGSFPVTSLRSQESSTVSETEANLEQLFQRCDFINSLEVRREMGV</sequence>
<comment type="similarity">
    <text evidence="1">Belongs to the type-B carboxylesterase/lipase family.</text>
</comment>
<dbReference type="KEGG" id="pfy:PFICI_08848"/>
<evidence type="ECO:0000256" key="2">
    <source>
        <dbReference type="ARBA" id="ARBA00022801"/>
    </source>
</evidence>
<dbReference type="PANTHER" id="PTHR43142">
    <property type="entry name" value="CARBOXYLIC ESTER HYDROLASE"/>
    <property type="match status" value="1"/>
</dbReference>
<dbReference type="OMA" id="GAWYAPP"/>
<dbReference type="SUPFAM" id="SSF53474">
    <property type="entry name" value="alpha/beta-Hydrolases"/>
    <property type="match status" value="1"/>
</dbReference>
<gene>
    <name evidence="4" type="ORF">PFICI_08848</name>
</gene>
<keyword evidence="5" id="KW-1185">Reference proteome</keyword>
<organism evidence="4 5">
    <name type="scientific">Pestalotiopsis fici (strain W106-1 / CGMCC3.15140)</name>
    <dbReference type="NCBI Taxonomy" id="1229662"/>
    <lineage>
        <taxon>Eukaryota</taxon>
        <taxon>Fungi</taxon>
        <taxon>Dikarya</taxon>
        <taxon>Ascomycota</taxon>
        <taxon>Pezizomycotina</taxon>
        <taxon>Sordariomycetes</taxon>
        <taxon>Xylariomycetidae</taxon>
        <taxon>Amphisphaeriales</taxon>
        <taxon>Sporocadaceae</taxon>
        <taxon>Pestalotiopsis</taxon>
    </lineage>
</organism>
<dbReference type="GO" id="GO:0016787">
    <property type="term" value="F:hydrolase activity"/>
    <property type="evidence" value="ECO:0007669"/>
    <property type="project" value="UniProtKB-KW"/>
</dbReference>
<evidence type="ECO:0000259" key="3">
    <source>
        <dbReference type="Pfam" id="PF00135"/>
    </source>
</evidence>
<evidence type="ECO:0000256" key="1">
    <source>
        <dbReference type="ARBA" id="ARBA00005964"/>
    </source>
</evidence>
<dbReference type="AlphaFoldDB" id="W3WYR1"/>
<dbReference type="ESTHER" id="9pezi-w3wyr1">
    <property type="family name" value="Fungal_carboxylesterase_lipase"/>
</dbReference>
<evidence type="ECO:0000313" key="5">
    <source>
        <dbReference type="Proteomes" id="UP000030651"/>
    </source>
</evidence>
<name>W3WYR1_PESFW</name>
<dbReference type="InterPro" id="IPR002018">
    <property type="entry name" value="CarbesteraseB"/>
</dbReference>
<dbReference type="RefSeq" id="XP_007835620.1">
    <property type="nucleotide sequence ID" value="XM_007837429.1"/>
</dbReference>
<dbReference type="Proteomes" id="UP000030651">
    <property type="component" value="Unassembled WGS sequence"/>
</dbReference>
<dbReference type="OrthoDB" id="408631at2759"/>
<dbReference type="InParanoid" id="W3WYR1"/>
<feature type="domain" description="Carboxylesterase type B" evidence="3">
    <location>
        <begin position="65"/>
        <end position="543"/>
    </location>
</feature>
<reference evidence="5" key="1">
    <citation type="journal article" date="2015" name="BMC Genomics">
        <title>Genomic and transcriptomic analysis of the endophytic fungus Pestalotiopsis fici reveals its lifestyle and high potential for synthesis of natural products.</title>
        <authorList>
            <person name="Wang X."/>
            <person name="Zhang X."/>
            <person name="Liu L."/>
            <person name="Xiang M."/>
            <person name="Wang W."/>
            <person name="Sun X."/>
            <person name="Che Y."/>
            <person name="Guo L."/>
            <person name="Liu G."/>
            <person name="Guo L."/>
            <person name="Wang C."/>
            <person name="Yin W.B."/>
            <person name="Stadler M."/>
            <person name="Zhang X."/>
            <person name="Liu X."/>
        </authorList>
    </citation>
    <scope>NUCLEOTIDE SEQUENCE [LARGE SCALE GENOMIC DNA]</scope>
    <source>
        <strain evidence="5">W106-1 / CGMCC3.15140</strain>
    </source>
</reference>
<accession>W3WYR1</accession>
<keyword evidence="2" id="KW-0378">Hydrolase</keyword>
<dbReference type="Gene3D" id="3.40.50.1820">
    <property type="entry name" value="alpha/beta hydrolase"/>
    <property type="match status" value="1"/>
</dbReference>
<dbReference type="PANTHER" id="PTHR43142:SF1">
    <property type="entry name" value="CARBOXYLIC ESTER HYDROLASE"/>
    <property type="match status" value="1"/>
</dbReference>
<dbReference type="STRING" id="1229662.W3WYR1"/>
<dbReference type="Pfam" id="PF00135">
    <property type="entry name" value="COesterase"/>
    <property type="match status" value="1"/>
</dbReference>